<proteinExistence type="predicted"/>
<comment type="caution">
    <text evidence="2">The sequence shown here is derived from an EMBL/GenBank/DDBJ whole genome shotgun (WGS) entry which is preliminary data.</text>
</comment>
<protein>
    <submittedName>
        <fullName evidence="2">WxL domain-containing protein</fullName>
    </submittedName>
</protein>
<sequence length="854" mass="92831">MKNHTNDGENLRIDGDNSSIIISEKSDLDLKGGNGNNLSIYGDNSSIIISEKSDLDLKGGNGNNLSIYGDSASLSVTGESSIQAISTGTVQDYNSMEAMIFLGQNHRVKLVENAHVKIDNSEINLTGNIGTGLGLYSNSSKLNLANDARLNISTESNGINGAVRFIEHGNVNITLNSSEMNVVQRGAAAAIRVDRQNNKFILENNSKINAQNVHTNNSTNGTVDTGGPTGNGQQAIQFPEDLTAHKSRLNEFVVSEGSILQLLSLQGPSLDFDGSFGRFDVVSGAQIEIVGNPRTASAGIIQSRRELDIEFDNPLFLDLRNNRLQGNIFTVPTGSSLKATNSDITVWRKGSNLDSDPDLNFPTLDYSFTGTNFNTLETTNQPEILNTDTFGNTGLTSYSRLSSNNARWAIADELRVSTNADKKIHGHISIPVGLDDSRSAWENEATIVVEVERISGAKKNYTSKTVGHSNDKPGISIYGEEPRGGLFEIDLDEPLEAGSKIRIIKVELTSGELTEGFDHQILTDTMEVFPIIPPTPAKFSSPIIGKGSRSIQGYSENKEAEVTAMHNGKQFSTENVIVNKDGTFTLNLNDISLEEDDKIQVFLRDSAGLAETAGVINPPETNNNRGNINPSAEFTFRDVTFEPATILTVGDVGQVFPVDPLDPEKEVDPENQPELPENQGQLSVDFVSSFNFGSQPITANDQTYYAQPQRLLNADGTVNETEERPNYVQISDRRPENDRNGWQLAVTQNYPFLATNNRELNGARLRLTNQQLATAQGGSAPEFQQTNPLALVPGNRRILLMAQGTEGTGTWIYRFGDQETANKSVALDVPKGANPEAARYETTLTWELSAVPGN</sequence>
<dbReference type="AlphaFoldDB" id="A0A848MZW5"/>
<organism evidence="2 3">
    <name type="scientific">Enterococcus mundtii</name>
    <dbReference type="NCBI Taxonomy" id="53346"/>
    <lineage>
        <taxon>Bacteria</taxon>
        <taxon>Bacillati</taxon>
        <taxon>Bacillota</taxon>
        <taxon>Bacilli</taxon>
        <taxon>Lactobacillales</taxon>
        <taxon>Enterococcaceae</taxon>
        <taxon>Enterococcus</taxon>
    </lineage>
</organism>
<feature type="domain" description="WxL" evidence="1">
    <location>
        <begin position="638"/>
        <end position="852"/>
    </location>
</feature>
<evidence type="ECO:0000259" key="1">
    <source>
        <dbReference type="Pfam" id="PF13731"/>
    </source>
</evidence>
<reference evidence="2 3" key="1">
    <citation type="submission" date="2020-04" db="EMBL/GenBank/DDBJ databases">
        <authorList>
            <person name="Abaymova A."/>
            <person name="Teymurazov M."/>
            <person name="Tazyna O."/>
            <person name="Chatushin Y."/>
            <person name="Svetoch E."/>
            <person name="Pereligyn V."/>
            <person name="Pohylenko V."/>
            <person name="Platonov M."/>
            <person name="Kartsev N."/>
            <person name="Skryabin Y."/>
            <person name="Sizova A."/>
            <person name="Solomentsev V."/>
            <person name="Kislichkina A."/>
            <person name="Bogun A."/>
        </authorList>
    </citation>
    <scope>NUCLEOTIDE SEQUENCE [LARGE SCALE GENOMIC DNA]</scope>
    <source>
        <strain evidence="3">SCPM-O-B-8398 (E28)</strain>
    </source>
</reference>
<accession>A0A848MZW5</accession>
<gene>
    <name evidence="2" type="ORF">HI921_15125</name>
</gene>
<dbReference type="InterPro" id="IPR027994">
    <property type="entry name" value="WxL_dom"/>
</dbReference>
<evidence type="ECO:0000313" key="2">
    <source>
        <dbReference type="EMBL" id="NMP59772.1"/>
    </source>
</evidence>
<evidence type="ECO:0000313" key="3">
    <source>
        <dbReference type="Proteomes" id="UP000557857"/>
    </source>
</evidence>
<dbReference type="EMBL" id="JABCAG010000086">
    <property type="protein sequence ID" value="NMP59772.1"/>
    <property type="molecule type" value="Genomic_DNA"/>
</dbReference>
<dbReference type="Proteomes" id="UP000557857">
    <property type="component" value="Unassembled WGS sequence"/>
</dbReference>
<dbReference type="Pfam" id="PF13731">
    <property type="entry name" value="WxL"/>
    <property type="match status" value="1"/>
</dbReference>
<name>A0A848MZW5_ENTMU</name>